<proteinExistence type="predicted"/>
<keyword evidence="1" id="KW-1133">Transmembrane helix</keyword>
<feature type="transmembrane region" description="Helical" evidence="1">
    <location>
        <begin position="55"/>
        <end position="75"/>
    </location>
</feature>
<accession>G4WVQ0</accession>
<protein>
    <submittedName>
        <fullName evidence="2">Uncharacterized protein</fullName>
    </submittedName>
</protein>
<dbReference type="EMBL" id="JF429412">
    <property type="protein sequence ID" value="AEQ20502.1"/>
    <property type="molecule type" value="Genomic_DNA"/>
</dbReference>
<feature type="transmembrane region" description="Helical" evidence="1">
    <location>
        <begin position="87"/>
        <end position="110"/>
    </location>
</feature>
<evidence type="ECO:0000256" key="1">
    <source>
        <dbReference type="SAM" id="Phobius"/>
    </source>
</evidence>
<dbReference type="AlphaFoldDB" id="G4WVQ0"/>
<reference evidence="2" key="2">
    <citation type="journal article" date="2011" name="J. Bacteriol.">
        <title>Long-chain N-acyl amino acid synthases are linked to the putative PEP-CTERM/exosortase protein-sorting system in Gram-negative bacteria.</title>
        <authorList>
            <person name="Craig J.W."/>
            <person name="Cherry M.A."/>
            <person name="Brady S.F."/>
        </authorList>
    </citation>
    <scope>NUCLEOTIDE SEQUENCE</scope>
</reference>
<name>G4WVQ0_9BACT</name>
<organism evidence="2">
    <name type="scientific">uncultured bacterium CSL144</name>
    <dbReference type="NCBI Taxonomy" id="1091570"/>
    <lineage>
        <taxon>Bacteria</taxon>
        <taxon>environmental samples</taxon>
    </lineage>
</organism>
<evidence type="ECO:0000313" key="2">
    <source>
        <dbReference type="EMBL" id="AEQ20502.1"/>
    </source>
</evidence>
<reference evidence="2" key="1">
    <citation type="journal article" date="2004" name="Appl. Environ. Microbiol.">
        <title>Long-chain N-acyltyrosine synthases from environmental DNA.</title>
        <authorList>
            <person name="Brady S.F."/>
            <person name="Chao C.J."/>
            <person name="Clardy J."/>
        </authorList>
    </citation>
    <scope>NUCLEOTIDE SEQUENCE</scope>
</reference>
<keyword evidence="1" id="KW-0812">Transmembrane</keyword>
<keyword evidence="1" id="KW-0472">Membrane</keyword>
<sequence length="167" mass="18540">MDNGAAAQPAEIAEVTERLSKYDNAETTSELYDFGKLLLEEGVDRAHWLDAKASVMAGFSGGIVALLLLSMLPMWKAALEVVPSTFRVLVFAGIICLLLATISSFLSLMVQKFEWVDEDKVWLAPEYLDFPDLLRRYYLIAMYRTTVARSKGQAKSELVINCPVALA</sequence>